<evidence type="ECO:0000259" key="1">
    <source>
        <dbReference type="Pfam" id="PF01833"/>
    </source>
</evidence>
<dbReference type="SUPFAM" id="SSF81296">
    <property type="entry name" value="E set domains"/>
    <property type="match status" value="1"/>
</dbReference>
<gene>
    <name evidence="2" type="ORF">BHV79_19355</name>
</gene>
<dbReference type="InterPro" id="IPR011042">
    <property type="entry name" value="6-blade_b-propeller_TolB-like"/>
</dbReference>
<reference evidence="2 3" key="1">
    <citation type="journal article" date="2016" name="Nat. Biotechnol.">
        <title>Measurement of bacterial replication rates in microbial communities.</title>
        <authorList>
            <person name="Brown C.T."/>
            <person name="Olm M.R."/>
            <person name="Thomas B.C."/>
            <person name="Banfield J.F."/>
        </authorList>
    </citation>
    <scope>NUCLEOTIDE SEQUENCE [LARGE SCALE GENOMIC DNA]</scope>
    <source>
        <strain evidence="2">45_41</strain>
    </source>
</reference>
<name>A0A1Q6HP91_BACUN</name>
<dbReference type="PANTHER" id="PTHR13833">
    <property type="match status" value="1"/>
</dbReference>
<protein>
    <recommendedName>
        <fullName evidence="1">IPT/TIG domain-containing protein</fullName>
    </recommendedName>
</protein>
<proteinExistence type="predicted"/>
<dbReference type="AlphaFoldDB" id="A0A1Q6HP91"/>
<dbReference type="Gene3D" id="2.40.10.500">
    <property type="match status" value="1"/>
</dbReference>
<dbReference type="SUPFAM" id="SSF63825">
    <property type="entry name" value="YWTD domain"/>
    <property type="match status" value="1"/>
</dbReference>
<dbReference type="InterPro" id="IPR002909">
    <property type="entry name" value="IPT_dom"/>
</dbReference>
<dbReference type="InterPro" id="IPR013783">
    <property type="entry name" value="Ig-like_fold"/>
</dbReference>
<dbReference type="InterPro" id="IPR014756">
    <property type="entry name" value="Ig_E-set"/>
</dbReference>
<organism evidence="2 3">
    <name type="scientific">Bacteroides uniformis</name>
    <dbReference type="NCBI Taxonomy" id="820"/>
    <lineage>
        <taxon>Bacteria</taxon>
        <taxon>Pseudomonadati</taxon>
        <taxon>Bacteroidota</taxon>
        <taxon>Bacteroidia</taxon>
        <taxon>Bacteroidales</taxon>
        <taxon>Bacteroidaceae</taxon>
        <taxon>Bacteroides</taxon>
    </lineage>
</organism>
<dbReference type="Pfam" id="PF01833">
    <property type="entry name" value="TIG"/>
    <property type="match status" value="1"/>
</dbReference>
<dbReference type="CDD" id="cd00603">
    <property type="entry name" value="IPT_PCSR"/>
    <property type="match status" value="1"/>
</dbReference>
<comment type="caution">
    <text evidence="2">The sequence shown here is derived from an EMBL/GenBank/DDBJ whole genome shotgun (WGS) entry which is preliminary data.</text>
</comment>
<dbReference type="EMBL" id="MNQU01000343">
    <property type="protein sequence ID" value="OKZ28466.1"/>
    <property type="molecule type" value="Genomic_DNA"/>
</dbReference>
<dbReference type="Proteomes" id="UP000186549">
    <property type="component" value="Unassembled WGS sequence"/>
</dbReference>
<dbReference type="Gene3D" id="2.60.40.10">
    <property type="entry name" value="Immunoglobulins"/>
    <property type="match status" value="1"/>
</dbReference>
<evidence type="ECO:0000313" key="3">
    <source>
        <dbReference type="Proteomes" id="UP000186549"/>
    </source>
</evidence>
<feature type="domain" description="IPT/TIG" evidence="1">
    <location>
        <begin position="55"/>
        <end position="132"/>
    </location>
</feature>
<evidence type="ECO:0000313" key="2">
    <source>
        <dbReference type="EMBL" id="OKZ28466.1"/>
    </source>
</evidence>
<dbReference type="Gene3D" id="2.120.10.30">
    <property type="entry name" value="TolB, C-terminal domain"/>
    <property type="match status" value="1"/>
</dbReference>
<sequence length="438" mass="47590">MKTALPSLFFRIIIDYSSSFALRKWILLLLPYLIASSCKKEQELDSHDSNQEIRIDSITPSLAGMAEDMFIYGKNFSTNKQDIRVTINGKEASVIGSRMDMIFVVVPKRPDIMGNVIVSIGNKSSNGFPFTYKTSEVVQTFAGTGVSGDVDGASEKAEFNFTDMSGLCLSPTGEVVVADCGNNKIKSISETGQVKTLLSGLSKPMDVIYDKQGNLFFANCDAGSIVRYDVNKKQTVVGTMGWPTGIAYDDVTDKIVAILYNSGDIMAVKDKNVEDPTDTAMETFMTTGDINVSFMRFKDGDLYFTSSNKHAIYVLKKGKNTPEVIAGVPEKKGIITQETQAKEALLTNPSGLDFAPNGDLYFSTGLPTKAASSDNKIYVLRKSDGIIYPLIGKTTAGNADGASSSAMFNSPAALRVDSDNSVYLLDKLNFKVRKVTVQ</sequence>
<accession>A0A1Q6HP91</accession>
<dbReference type="PANTHER" id="PTHR13833:SF71">
    <property type="entry name" value="NHL DOMAIN-CONTAINING PROTEIN"/>
    <property type="match status" value="1"/>
</dbReference>